<comment type="caution">
    <text evidence="3">The sequence shown here is derived from an EMBL/GenBank/DDBJ whole genome shotgun (WGS) entry which is preliminary data.</text>
</comment>
<name>A0AAD9VYZ2_PHOAM</name>
<feature type="region of interest" description="Disordered" evidence="1">
    <location>
        <begin position="433"/>
        <end position="489"/>
    </location>
</feature>
<organism evidence="3 4">
    <name type="scientific">Phomopsis amygdali</name>
    <name type="common">Fusicoccum amygdali</name>
    <dbReference type="NCBI Taxonomy" id="1214568"/>
    <lineage>
        <taxon>Eukaryota</taxon>
        <taxon>Fungi</taxon>
        <taxon>Dikarya</taxon>
        <taxon>Ascomycota</taxon>
        <taxon>Pezizomycotina</taxon>
        <taxon>Sordariomycetes</taxon>
        <taxon>Sordariomycetidae</taxon>
        <taxon>Diaporthales</taxon>
        <taxon>Diaporthaceae</taxon>
        <taxon>Diaporthe</taxon>
    </lineage>
</organism>
<sequence>MTTFTSDNMDAEAEIALFTGPDTMELLNYTSNELNRHLQLQRHGVQWPLGPVAFRMPPRFPGTVPPTNSPQVTATDIHTSVYELPTSSPQLSNHVNNVESELQTGQDVTPVSPVARSDTRSSFEILGCMPPERRATSYPGVGSRLSRPPSSMPYFGPVGDEGHLGEELDAVEQAGERAAPRPDAPALVLGIKSLVQLVVAVFLVAVSSFSTTAAGAVITVLRQVGKPVHPGYGAWLVLSIIVCVFSTAGLAYILRGSASFNWRPRRVRVPWTIRSPFARRLPGVPSRSQSPGPLPHPKEFELDDLENQPPRPPTPYPGLSRPIPAHSPQVFPQGRPQTLPLGFPVPPATGVNRMDSTVSRMTTISFQSAPRSVSPLSDVPPTPPPKPTVPRLESREPLLPPTASGGTVTQSDTRASIMTALCDAVQLSNPANEPGHVTQHYSPLMTGSSPASTVTGRDSGSIQSPRPTYPIELASPSRGREYRGREYRR</sequence>
<feature type="transmembrane region" description="Helical" evidence="2">
    <location>
        <begin position="232"/>
        <end position="254"/>
    </location>
</feature>
<accession>A0AAD9VYZ2</accession>
<protein>
    <recommendedName>
        <fullName evidence="5">Transmembrane protein</fullName>
    </recommendedName>
</protein>
<dbReference type="EMBL" id="JAUJFL010000009">
    <property type="protein sequence ID" value="KAK2597763.1"/>
    <property type="molecule type" value="Genomic_DNA"/>
</dbReference>
<keyword evidence="2" id="KW-1133">Transmembrane helix</keyword>
<reference evidence="3" key="1">
    <citation type="submission" date="2023-06" db="EMBL/GenBank/DDBJ databases">
        <authorList>
            <person name="Noh H."/>
        </authorList>
    </citation>
    <scope>NUCLEOTIDE SEQUENCE</scope>
    <source>
        <strain evidence="3">DUCC20226</strain>
    </source>
</reference>
<feature type="compositionally biased region" description="Polar residues" evidence="1">
    <location>
        <begin position="439"/>
        <end position="466"/>
    </location>
</feature>
<keyword evidence="2" id="KW-0472">Membrane</keyword>
<evidence type="ECO:0008006" key="5">
    <source>
        <dbReference type="Google" id="ProtNLM"/>
    </source>
</evidence>
<evidence type="ECO:0000313" key="3">
    <source>
        <dbReference type="EMBL" id="KAK2597763.1"/>
    </source>
</evidence>
<keyword evidence="4" id="KW-1185">Reference proteome</keyword>
<gene>
    <name evidence="3" type="ORF">N8I77_012527</name>
</gene>
<proteinExistence type="predicted"/>
<dbReference type="Proteomes" id="UP001265746">
    <property type="component" value="Unassembled WGS sequence"/>
</dbReference>
<evidence type="ECO:0000313" key="4">
    <source>
        <dbReference type="Proteomes" id="UP001265746"/>
    </source>
</evidence>
<feature type="compositionally biased region" description="Pro residues" evidence="1">
    <location>
        <begin position="378"/>
        <end position="388"/>
    </location>
</feature>
<feature type="region of interest" description="Disordered" evidence="1">
    <location>
        <begin position="282"/>
        <end position="325"/>
    </location>
</feature>
<feature type="compositionally biased region" description="Basic and acidic residues" evidence="1">
    <location>
        <begin position="478"/>
        <end position="489"/>
    </location>
</feature>
<evidence type="ECO:0000256" key="2">
    <source>
        <dbReference type="SAM" id="Phobius"/>
    </source>
</evidence>
<evidence type="ECO:0000256" key="1">
    <source>
        <dbReference type="SAM" id="MobiDB-lite"/>
    </source>
</evidence>
<feature type="region of interest" description="Disordered" evidence="1">
    <location>
        <begin position="367"/>
        <end position="410"/>
    </location>
</feature>
<keyword evidence="2" id="KW-0812">Transmembrane</keyword>
<dbReference type="AlphaFoldDB" id="A0AAD9VYZ2"/>
<feature type="transmembrane region" description="Helical" evidence="2">
    <location>
        <begin position="197"/>
        <end position="220"/>
    </location>
</feature>